<evidence type="ECO:0000313" key="3">
    <source>
        <dbReference type="Proteomes" id="UP000002484"/>
    </source>
</evidence>
<dbReference type="EMBL" id="CP002299">
    <property type="protein sequence ID" value="ADP84809.1"/>
    <property type="molecule type" value="Genomic_DNA"/>
</dbReference>
<feature type="region of interest" description="Disordered" evidence="1">
    <location>
        <begin position="139"/>
        <end position="182"/>
    </location>
</feature>
<dbReference type="AlphaFoldDB" id="E3JDP3"/>
<dbReference type="KEGG" id="fri:FraEuI1c_6840"/>
<evidence type="ECO:0000256" key="1">
    <source>
        <dbReference type="SAM" id="MobiDB-lite"/>
    </source>
</evidence>
<proteinExistence type="predicted"/>
<feature type="region of interest" description="Disordered" evidence="1">
    <location>
        <begin position="216"/>
        <end position="240"/>
    </location>
</feature>
<organism evidence="2 3">
    <name type="scientific">Pseudofrankia inefficax (strain DSM 45817 / CECT 9037 / DDB 130130 / EuI1c)</name>
    <name type="common">Frankia inefficax</name>
    <dbReference type="NCBI Taxonomy" id="298654"/>
    <lineage>
        <taxon>Bacteria</taxon>
        <taxon>Bacillati</taxon>
        <taxon>Actinomycetota</taxon>
        <taxon>Actinomycetes</taxon>
        <taxon>Frankiales</taxon>
        <taxon>Frankiaceae</taxon>
        <taxon>Pseudofrankia</taxon>
    </lineage>
</organism>
<dbReference type="HOGENOM" id="CLU_908383_0_0_11"/>
<sequence>MASTVGDEGEPGIHVDSVHEAGWESRWMQGPPPAGPEAGMTGWASPPPDGWPWQPPRQPPPEPRPSSLRPWPPVPPPSAPWPPAPQAPCTPPPGASRVLPPPPPPGEWAHPFWPSNGAASAPFTDPPYEAAAVPVPRQFAGRHTPPYGHAPRVDLSPRPDQTSDRLPAVPDTGPQVIEPSVPLPLPASTGPLPGIVETGPLDVVPLTHLGGSAVGRRAAPPAFRPNARRRSGGGVRRRSEPAVVSVDNNRCHLYAICQQEAPASFLVSRDGRLYYDAAPPEHLMASVRQAARLCPMQAITLGNDSR</sequence>
<dbReference type="InParanoid" id="E3JDP3"/>
<reference evidence="2 3" key="1">
    <citation type="submission" date="2010-10" db="EMBL/GenBank/DDBJ databases">
        <title>Complete sequence of Frankia sp. EuI1c.</title>
        <authorList>
            <consortium name="US DOE Joint Genome Institute"/>
            <person name="Lucas S."/>
            <person name="Copeland A."/>
            <person name="Lapidus A."/>
            <person name="Cheng J.-F."/>
            <person name="Bruce D."/>
            <person name="Goodwin L."/>
            <person name="Pitluck S."/>
            <person name="Chertkov O."/>
            <person name="Detter J.C."/>
            <person name="Han C."/>
            <person name="Tapia R."/>
            <person name="Land M."/>
            <person name="Hauser L."/>
            <person name="Jeffries C."/>
            <person name="Kyrpides N."/>
            <person name="Ivanova N."/>
            <person name="Mikhailova N."/>
            <person name="Beauchemin N."/>
            <person name="Sen A."/>
            <person name="Sur S.A."/>
            <person name="Gtari M."/>
            <person name="Wall L."/>
            <person name="Tisa L."/>
            <person name="Woyke T."/>
        </authorList>
    </citation>
    <scope>NUCLEOTIDE SEQUENCE [LARGE SCALE GENOMIC DNA]</scope>
    <source>
        <strain evidence="3">DSM 45817 / CECT 9037 / EuI1c</strain>
    </source>
</reference>
<feature type="compositionally biased region" description="Basic and acidic residues" evidence="1">
    <location>
        <begin position="151"/>
        <end position="163"/>
    </location>
</feature>
<keyword evidence="3" id="KW-1185">Reference proteome</keyword>
<dbReference type="Gene3D" id="3.30.70.20">
    <property type="match status" value="1"/>
</dbReference>
<dbReference type="Pfam" id="PF13459">
    <property type="entry name" value="Fer4_15"/>
    <property type="match status" value="1"/>
</dbReference>
<dbReference type="Proteomes" id="UP000002484">
    <property type="component" value="Chromosome"/>
</dbReference>
<evidence type="ECO:0000313" key="2">
    <source>
        <dbReference type="EMBL" id="ADP84809.1"/>
    </source>
</evidence>
<accession>E3JDP3</accession>
<dbReference type="STRING" id="298654.FraEuI1c_6840"/>
<dbReference type="SUPFAM" id="SSF54862">
    <property type="entry name" value="4Fe-4S ferredoxins"/>
    <property type="match status" value="1"/>
</dbReference>
<feature type="compositionally biased region" description="Basic and acidic residues" evidence="1">
    <location>
        <begin position="11"/>
        <end position="23"/>
    </location>
</feature>
<feature type="region of interest" description="Disordered" evidence="1">
    <location>
        <begin position="1"/>
        <end position="125"/>
    </location>
</feature>
<evidence type="ECO:0008006" key="4">
    <source>
        <dbReference type="Google" id="ProtNLM"/>
    </source>
</evidence>
<name>E3JDP3_PSEI1</name>
<dbReference type="eggNOG" id="COG1141">
    <property type="taxonomic scope" value="Bacteria"/>
</dbReference>
<protein>
    <recommendedName>
        <fullName evidence="4">Ferredoxin</fullName>
    </recommendedName>
</protein>
<feature type="compositionally biased region" description="Pro residues" evidence="1">
    <location>
        <begin position="45"/>
        <end position="106"/>
    </location>
</feature>
<gene>
    <name evidence="2" type="ordered locus">FraEuI1c_6840</name>
</gene>
<feature type="compositionally biased region" description="Low complexity" evidence="1">
    <location>
        <begin position="216"/>
        <end position="225"/>
    </location>
</feature>